<gene>
    <name evidence="3" type="ORF">DAY19_00155</name>
</gene>
<dbReference type="InterPro" id="IPR000286">
    <property type="entry name" value="HDACs"/>
</dbReference>
<accession>A0ABY0IGZ0</accession>
<evidence type="ECO:0000313" key="3">
    <source>
        <dbReference type="EMBL" id="RZF22213.1"/>
    </source>
</evidence>
<dbReference type="InterPro" id="IPR037138">
    <property type="entry name" value="His_deacetylse_dom_sf"/>
</dbReference>
<dbReference type="PANTHER" id="PTHR10625:SF19">
    <property type="entry name" value="HISTONE DEACETYLASE 12"/>
    <property type="match status" value="1"/>
</dbReference>
<protein>
    <submittedName>
        <fullName evidence="3">Histone deacetylase</fullName>
    </submittedName>
</protein>
<dbReference type="EMBL" id="QDKL01000001">
    <property type="protein sequence ID" value="RZF22213.1"/>
    <property type="molecule type" value="Genomic_DNA"/>
</dbReference>
<feature type="domain" description="Histone deacetylase" evidence="2">
    <location>
        <begin position="26"/>
        <end position="308"/>
    </location>
</feature>
<dbReference type="Proteomes" id="UP000443582">
    <property type="component" value="Unassembled WGS sequence"/>
</dbReference>
<dbReference type="SUPFAM" id="SSF52768">
    <property type="entry name" value="Arginase/deacetylase"/>
    <property type="match status" value="1"/>
</dbReference>
<dbReference type="PANTHER" id="PTHR10625">
    <property type="entry name" value="HISTONE DEACETYLASE HDAC1-RELATED"/>
    <property type="match status" value="1"/>
</dbReference>
<dbReference type="Gene3D" id="3.40.800.20">
    <property type="entry name" value="Histone deacetylase domain"/>
    <property type="match status" value="1"/>
</dbReference>
<evidence type="ECO:0000256" key="1">
    <source>
        <dbReference type="ARBA" id="ARBA00005947"/>
    </source>
</evidence>
<dbReference type="InterPro" id="IPR023801">
    <property type="entry name" value="His_deacetylse_dom"/>
</dbReference>
<reference evidence="4" key="1">
    <citation type="journal article" date="2019" name="Int. J. Syst. Evol. Microbiol.">
        <title>Halobacteriovorax valvorus sp. nov., a novel prokaryotic predator isolated from coastal seawater of China.</title>
        <authorList>
            <person name="Chen M.-X."/>
        </authorList>
    </citation>
    <scope>NUCLEOTIDE SEQUENCE [LARGE SCALE GENOMIC DNA]</scope>
    <source>
        <strain evidence="4">BL9</strain>
    </source>
</reference>
<dbReference type="RefSeq" id="WP_114705157.1">
    <property type="nucleotide sequence ID" value="NZ_QDKL01000001.1"/>
</dbReference>
<dbReference type="InterPro" id="IPR023696">
    <property type="entry name" value="Ureohydrolase_dom_sf"/>
</dbReference>
<keyword evidence="4" id="KW-1185">Reference proteome</keyword>
<proteinExistence type="inferred from homology"/>
<evidence type="ECO:0000313" key="4">
    <source>
        <dbReference type="Proteomes" id="UP000443582"/>
    </source>
</evidence>
<comment type="similarity">
    <text evidence="1">Belongs to the histone deacetylase family.</text>
</comment>
<evidence type="ECO:0000259" key="2">
    <source>
        <dbReference type="Pfam" id="PF00850"/>
    </source>
</evidence>
<sequence>MTKTSSKIFYMEDSLGSYLDYGIGVPLKDERVTRILDNFKDNPSLERRRLTKFKLSDLLLAHTDRFYMRAVGDSTNLVLQAYELINDDGSFHRYEPDSAKRPLKDFIMRALAHCEGTYLAAENALESGFSYHLGGGMHHAKSSEPGGFCLFNDIVIAIRKLQKEKGLGKCLVIDMDAHKGDGTAEILKDDKTIDCLSIHMKDGWPLDNPDKTNSSFIPSTWDIPVAADENYLEKLEKVKDLISDKYDLCIVVQGADVYEKDILESAKGIQLSLEECLKRDLFMKNFLEERKIPQAWVMAGGYGDEVYRVFLQFLQNTFKN</sequence>
<dbReference type="Pfam" id="PF00850">
    <property type="entry name" value="Hist_deacetyl"/>
    <property type="match status" value="1"/>
</dbReference>
<name>A0ABY0IGZ0_9BACT</name>
<organism evidence="3 4">
    <name type="scientific">Halobacteriovorax vibrionivorans</name>
    <dbReference type="NCBI Taxonomy" id="2152716"/>
    <lineage>
        <taxon>Bacteria</taxon>
        <taxon>Pseudomonadati</taxon>
        <taxon>Bdellovibrionota</taxon>
        <taxon>Bacteriovoracia</taxon>
        <taxon>Bacteriovoracales</taxon>
        <taxon>Halobacteriovoraceae</taxon>
        <taxon>Halobacteriovorax</taxon>
    </lineage>
</organism>
<comment type="caution">
    <text evidence="3">The sequence shown here is derived from an EMBL/GenBank/DDBJ whole genome shotgun (WGS) entry which is preliminary data.</text>
</comment>
<dbReference type="PRINTS" id="PR01270">
    <property type="entry name" value="HDASUPER"/>
</dbReference>